<keyword evidence="3" id="KW-1185">Reference proteome</keyword>
<gene>
    <name evidence="2" type="primary">61</name>
    <name evidence="2" type="ORF">SEA_HANK144_61</name>
</gene>
<dbReference type="EMBL" id="MH669004">
    <property type="protein sequence ID" value="AXQ61114.1"/>
    <property type="molecule type" value="Genomic_DNA"/>
</dbReference>
<dbReference type="KEGG" id="vg:64471034"/>
<reference evidence="2 3" key="1">
    <citation type="submission" date="2018-07" db="EMBL/GenBank/DDBJ databases">
        <authorList>
            <person name="Amani N.Z."/>
            <person name="Ambroziak M.E."/>
            <person name="Biju A."/>
            <person name="Bushnell W."/>
            <person name="Calia C.N."/>
            <person name="Chen Y.J."/>
            <person name="Hill L.T."/>
            <person name="Karpinska S."/>
            <person name="Martinez K.C."/>
            <person name="Medwid J.R."/>
            <person name="Nguyen C."/>
            <person name="Oliver A."/>
            <person name="Pham J.P."/>
            <person name="Ramsey M.R."/>
            <person name="Ravi S."/>
            <person name="Sardina J.R."/>
            <person name="Senecal S.L."/>
            <person name="Sheen J."/>
            <person name="Shende N.V."/>
            <person name="Shi C.Y."/>
            <person name="Stuart L.C."/>
            <person name="Vu L."/>
            <person name="Wang L.Q."/>
            <person name="West L.J."/>
            <person name="Westgaard A.C."/>
            <person name="Liu R.B."/>
            <person name="Pierce E.C."/>
            <person name="Mohan S."/>
            <person name="Pogliano J."/>
            <person name="Delesalle V.A."/>
            <person name="Garlena R.A."/>
            <person name="Russell D.A."/>
            <person name="Pope W.H."/>
            <person name="Jacobs-Sera D."/>
            <person name="Hatfull G.F."/>
        </authorList>
    </citation>
    <scope>NUCLEOTIDE SEQUENCE [LARGE SCALE GENOMIC DNA]</scope>
</reference>
<dbReference type="RefSeq" id="YP_010055113.1">
    <property type="nucleotide sequence ID" value="NC_054661.1"/>
</dbReference>
<evidence type="ECO:0000256" key="1">
    <source>
        <dbReference type="SAM" id="MobiDB-lite"/>
    </source>
</evidence>
<dbReference type="GeneID" id="64471034"/>
<evidence type="ECO:0000313" key="2">
    <source>
        <dbReference type="EMBL" id="AXQ61114.1"/>
    </source>
</evidence>
<protein>
    <recommendedName>
        <fullName evidence="4">HNH endonuclease</fullName>
    </recommendedName>
</protein>
<dbReference type="Proteomes" id="UP000264086">
    <property type="component" value="Segment"/>
</dbReference>
<evidence type="ECO:0000313" key="3">
    <source>
        <dbReference type="Proteomes" id="UP000264086"/>
    </source>
</evidence>
<sequence length="128" mass="14464">MYVERDPNDDRKWIVTCDCGATVSKFQAGVTDGGSPHCGDREKHPRGKNNSYGYIHMKVKRQRGSASKQVCVDCGGSAQDWSYDHKDPDEIVGPNRKGGESIFSLKVEHYEPRCKPCHYRFDNQEVPS</sequence>
<feature type="region of interest" description="Disordered" evidence="1">
    <location>
        <begin position="30"/>
        <end position="51"/>
    </location>
</feature>
<accession>A0A385DP79</accession>
<proteinExistence type="predicted"/>
<organism evidence="2 3">
    <name type="scientific">Streptomyces phage Hank144</name>
    <dbReference type="NCBI Taxonomy" id="2301573"/>
    <lineage>
        <taxon>Viruses</taxon>
        <taxon>Duplodnaviria</taxon>
        <taxon>Heunggongvirae</taxon>
        <taxon>Uroviricota</taxon>
        <taxon>Caudoviricetes</taxon>
        <taxon>Arquatrovirinae</taxon>
        <taxon>Janusvirus</taxon>
        <taxon>Janusvirus hank144</taxon>
    </lineage>
</organism>
<name>A0A385DP79_9CAUD</name>
<evidence type="ECO:0008006" key="4">
    <source>
        <dbReference type="Google" id="ProtNLM"/>
    </source>
</evidence>